<dbReference type="PROSITE" id="PS00108">
    <property type="entry name" value="PROTEIN_KINASE_ST"/>
    <property type="match status" value="1"/>
</dbReference>
<dbReference type="InterPro" id="IPR011009">
    <property type="entry name" value="Kinase-like_dom_sf"/>
</dbReference>
<evidence type="ECO:0000256" key="5">
    <source>
        <dbReference type="ARBA" id="ARBA00022777"/>
    </source>
</evidence>
<proteinExistence type="inferred from homology"/>
<dbReference type="Proteomes" id="UP001519460">
    <property type="component" value="Unassembled WGS sequence"/>
</dbReference>
<evidence type="ECO:0000256" key="9">
    <source>
        <dbReference type="PROSITE-ProRule" id="PRU10141"/>
    </source>
</evidence>
<comment type="caution">
    <text evidence="13">The sequence shown here is derived from an EMBL/GenBank/DDBJ whole genome shotgun (WGS) entry which is preliminary data.</text>
</comment>
<keyword evidence="2 10" id="KW-0723">Serine/threonine-protein kinase</keyword>
<keyword evidence="6 9" id="KW-0067">ATP-binding</keyword>
<evidence type="ECO:0000256" key="3">
    <source>
        <dbReference type="ARBA" id="ARBA00022679"/>
    </source>
</evidence>
<evidence type="ECO:0000256" key="7">
    <source>
        <dbReference type="ARBA" id="ARBA00047899"/>
    </source>
</evidence>
<feature type="region of interest" description="Disordered" evidence="11">
    <location>
        <begin position="1"/>
        <end position="21"/>
    </location>
</feature>
<evidence type="ECO:0000256" key="2">
    <source>
        <dbReference type="ARBA" id="ARBA00022527"/>
    </source>
</evidence>
<keyword evidence="3" id="KW-0808">Transferase</keyword>
<dbReference type="SUPFAM" id="SSF56112">
    <property type="entry name" value="Protein kinase-like (PK-like)"/>
    <property type="match status" value="1"/>
</dbReference>
<dbReference type="PIRSF" id="PIRSF000654">
    <property type="entry name" value="Integrin-linked_kinase"/>
    <property type="match status" value="1"/>
</dbReference>
<dbReference type="GO" id="GO:0005524">
    <property type="term" value="F:ATP binding"/>
    <property type="evidence" value="ECO:0007669"/>
    <property type="project" value="UniProtKB-UniRule"/>
</dbReference>
<dbReference type="SMART" id="SM00220">
    <property type="entry name" value="S_TKc"/>
    <property type="match status" value="1"/>
</dbReference>
<evidence type="ECO:0000313" key="14">
    <source>
        <dbReference type="Proteomes" id="UP001519460"/>
    </source>
</evidence>
<sequence>MVSDTLLHHGPSTPSRYIGSPIARGNTPARCGRVHQDQIILGKLLGKGGFGSVYVASIRGRTVAVKTYHKRSGNPAALEQSYLCELQAFRLGLKHSNIVSVLGATSVNNFTEGAWIVMEYVGERNLQNILNDPKETLEHNQRLSFALQIARGLHYLHSVNVVHLDLKPANIMVTADMKLKIADFGCCHQIPAGNEEGGVSGPAEDGEGLAPVQGPWRNELAGTLAYRAPELLKGQRPALRSDVYSLGITLWQMQSRSGPYEGVPVHSVVFQVVARHLRPQHRSAASLDADNDDSSDDPFELVFSDLYTQCWAPAVEDRPTSLEVVHVIGLWMENLDK</sequence>
<keyword evidence="4 9" id="KW-0547">Nucleotide-binding</keyword>
<evidence type="ECO:0000259" key="12">
    <source>
        <dbReference type="PROSITE" id="PS50011"/>
    </source>
</evidence>
<dbReference type="InterPro" id="IPR051681">
    <property type="entry name" value="Ser/Thr_Kinases-Pseudokinases"/>
</dbReference>
<dbReference type="AlphaFoldDB" id="A0ABD0LRZ8"/>
<dbReference type="PROSITE" id="PS50011">
    <property type="entry name" value="PROTEIN_KINASE_DOM"/>
    <property type="match status" value="1"/>
</dbReference>
<dbReference type="GO" id="GO:0004674">
    <property type="term" value="F:protein serine/threonine kinase activity"/>
    <property type="evidence" value="ECO:0007669"/>
    <property type="project" value="UniProtKB-KW"/>
</dbReference>
<dbReference type="InterPro" id="IPR008271">
    <property type="entry name" value="Ser/Thr_kinase_AS"/>
</dbReference>
<dbReference type="InterPro" id="IPR017441">
    <property type="entry name" value="Protein_kinase_ATP_BS"/>
</dbReference>
<evidence type="ECO:0000256" key="6">
    <source>
        <dbReference type="ARBA" id="ARBA00022840"/>
    </source>
</evidence>
<feature type="domain" description="Protein kinase" evidence="12">
    <location>
        <begin position="39"/>
        <end position="332"/>
    </location>
</feature>
<accession>A0ABD0LRZ8</accession>
<gene>
    <name evidence="13" type="ORF">BaRGS_00006617</name>
</gene>
<dbReference type="InterPro" id="IPR000719">
    <property type="entry name" value="Prot_kinase_dom"/>
</dbReference>
<evidence type="ECO:0000256" key="4">
    <source>
        <dbReference type="ARBA" id="ARBA00022741"/>
    </source>
</evidence>
<dbReference type="EC" id="2.7.11.1" evidence="1"/>
<evidence type="ECO:0000256" key="11">
    <source>
        <dbReference type="SAM" id="MobiDB-lite"/>
    </source>
</evidence>
<evidence type="ECO:0000313" key="13">
    <source>
        <dbReference type="EMBL" id="KAK7502253.1"/>
    </source>
</evidence>
<dbReference type="Pfam" id="PF00069">
    <property type="entry name" value="Pkinase"/>
    <property type="match status" value="1"/>
</dbReference>
<dbReference type="Gene3D" id="1.10.510.10">
    <property type="entry name" value="Transferase(Phosphotransferase) domain 1"/>
    <property type="match status" value="1"/>
</dbReference>
<feature type="binding site" evidence="9">
    <location>
        <position position="66"/>
    </location>
    <ligand>
        <name>ATP</name>
        <dbReference type="ChEBI" id="CHEBI:30616"/>
    </ligand>
</feature>
<dbReference type="PANTHER" id="PTHR44329:SF285">
    <property type="entry name" value="V-MOS MOLONEY MURINE SARCOMA VIRAL ONCO HOMOLOG"/>
    <property type="match status" value="1"/>
</dbReference>
<protein>
    <recommendedName>
        <fullName evidence="1">non-specific serine/threonine protein kinase</fullName>
        <ecNumber evidence="1">2.7.11.1</ecNumber>
    </recommendedName>
</protein>
<evidence type="ECO:0000256" key="10">
    <source>
        <dbReference type="RuleBase" id="RU000304"/>
    </source>
</evidence>
<keyword evidence="14" id="KW-1185">Reference proteome</keyword>
<dbReference type="Gene3D" id="3.30.200.20">
    <property type="entry name" value="Phosphorylase Kinase, domain 1"/>
    <property type="match status" value="1"/>
</dbReference>
<keyword evidence="5" id="KW-0418">Kinase</keyword>
<evidence type="ECO:0000256" key="8">
    <source>
        <dbReference type="ARBA" id="ARBA00048679"/>
    </source>
</evidence>
<organism evidence="13 14">
    <name type="scientific">Batillaria attramentaria</name>
    <dbReference type="NCBI Taxonomy" id="370345"/>
    <lineage>
        <taxon>Eukaryota</taxon>
        <taxon>Metazoa</taxon>
        <taxon>Spiralia</taxon>
        <taxon>Lophotrochozoa</taxon>
        <taxon>Mollusca</taxon>
        <taxon>Gastropoda</taxon>
        <taxon>Caenogastropoda</taxon>
        <taxon>Sorbeoconcha</taxon>
        <taxon>Cerithioidea</taxon>
        <taxon>Batillariidae</taxon>
        <taxon>Batillaria</taxon>
    </lineage>
</organism>
<name>A0ABD0LRZ8_9CAEN</name>
<dbReference type="PROSITE" id="PS00107">
    <property type="entry name" value="PROTEIN_KINASE_ATP"/>
    <property type="match status" value="1"/>
</dbReference>
<comment type="catalytic activity">
    <reaction evidence="7">
        <text>L-threonyl-[protein] + ATP = O-phospho-L-threonyl-[protein] + ADP + H(+)</text>
        <dbReference type="Rhea" id="RHEA:46608"/>
        <dbReference type="Rhea" id="RHEA-COMP:11060"/>
        <dbReference type="Rhea" id="RHEA-COMP:11605"/>
        <dbReference type="ChEBI" id="CHEBI:15378"/>
        <dbReference type="ChEBI" id="CHEBI:30013"/>
        <dbReference type="ChEBI" id="CHEBI:30616"/>
        <dbReference type="ChEBI" id="CHEBI:61977"/>
        <dbReference type="ChEBI" id="CHEBI:456216"/>
        <dbReference type="EC" id="2.7.11.1"/>
    </reaction>
</comment>
<evidence type="ECO:0000256" key="1">
    <source>
        <dbReference type="ARBA" id="ARBA00012513"/>
    </source>
</evidence>
<dbReference type="EMBL" id="JACVVK020000027">
    <property type="protein sequence ID" value="KAK7502253.1"/>
    <property type="molecule type" value="Genomic_DNA"/>
</dbReference>
<reference evidence="13 14" key="1">
    <citation type="journal article" date="2023" name="Sci. Data">
        <title>Genome assembly of the Korean intertidal mud-creeper Batillaria attramentaria.</title>
        <authorList>
            <person name="Patra A.K."/>
            <person name="Ho P.T."/>
            <person name="Jun S."/>
            <person name="Lee S.J."/>
            <person name="Kim Y."/>
            <person name="Won Y.J."/>
        </authorList>
    </citation>
    <scope>NUCLEOTIDE SEQUENCE [LARGE SCALE GENOMIC DNA]</scope>
    <source>
        <strain evidence="13">Wonlab-2016</strain>
    </source>
</reference>
<comment type="catalytic activity">
    <reaction evidence="8">
        <text>L-seryl-[protein] + ATP = O-phospho-L-seryl-[protein] + ADP + H(+)</text>
        <dbReference type="Rhea" id="RHEA:17989"/>
        <dbReference type="Rhea" id="RHEA-COMP:9863"/>
        <dbReference type="Rhea" id="RHEA-COMP:11604"/>
        <dbReference type="ChEBI" id="CHEBI:15378"/>
        <dbReference type="ChEBI" id="CHEBI:29999"/>
        <dbReference type="ChEBI" id="CHEBI:30616"/>
        <dbReference type="ChEBI" id="CHEBI:83421"/>
        <dbReference type="ChEBI" id="CHEBI:456216"/>
        <dbReference type="EC" id="2.7.11.1"/>
    </reaction>
</comment>
<comment type="similarity">
    <text evidence="10">Belongs to the protein kinase superfamily.</text>
</comment>
<dbReference type="PANTHER" id="PTHR44329">
    <property type="entry name" value="SERINE/THREONINE-PROTEIN KINASE TNNI3K-RELATED"/>
    <property type="match status" value="1"/>
</dbReference>